<sequence>MAKSDAEDPLLENSVESSRFSARNTALMKRRYSHCKSVPGYEGNPDQNNSAPHQHPETIFANKLDFKLVFLILLAYVSVGAFCFFLVRYQIKGNKTNGFIDAIYFCIVTMTTVGYGDLVPDSTMAKLLACVFVFLGMALIGLLLSKAADSILENQEAFLVRAIHMREKSSPAEILKEAETNRGKYKFYTVLISLLILMIVGTLILYHNENLDLFDAFYCVCATITTLGYGDKSFSTLGGRIFATFWILISTICLAQFFYCLAELYTERRRKSLVKWVLTRKLTASDLESADLDNDNVVNPAEFVVYKLKEMGKISEEDIRMVMEWFKILDVDQSGTLTKADLVNSSVTLGNLFLAIEGQEAAKRGKLKKNAWFEELGGEDVSLVSHPDPVVLELNSLQNQLKEKERELGKAQSEIRALRATEVLKDKALEELGSEVKRLEGKLRSSENYIEQKNLDIKKLMDEKKEALAAQYAAEATLRRVYANQKDDDSVPIELVIAPLEAELKMHKNEIAALQEDKRALERLTKSKEAALLEAERILRSALERALIVEEVQNQNFELRRQIEICQEEKRTLERELARVKVSANRIATVVANEWKDEKDKVMPVKQWLEERRMLQAEMQKLKDKLAISERAAKAEAQVKEKLKLRLKTLEEGLKHAHSLSINTNGSPKNEKSNNFFGILSSNTRMKKRSTSQPRPSTITRSSMQMTDEKQISSATAEMKPMNNLKKKNSSGESLLKKSLWASRNKVIDNSEKENAEMNKNAMVDDEMGNNRGIMGSNEEKKDLELAINDCEDMVSGFLYDRLQKEVISLRKFCDLKDSTLNSKDEEIKGIRATLSISLCVCVF</sequence>
<gene>
    <name evidence="20" type="ORF">Sradi_6019700</name>
</gene>
<organism evidence="20">
    <name type="scientific">Sesamum radiatum</name>
    <name type="common">Black benniseed</name>
    <dbReference type="NCBI Taxonomy" id="300843"/>
    <lineage>
        <taxon>Eukaryota</taxon>
        <taxon>Viridiplantae</taxon>
        <taxon>Streptophyta</taxon>
        <taxon>Embryophyta</taxon>
        <taxon>Tracheophyta</taxon>
        <taxon>Spermatophyta</taxon>
        <taxon>Magnoliopsida</taxon>
        <taxon>eudicotyledons</taxon>
        <taxon>Gunneridae</taxon>
        <taxon>Pentapetalae</taxon>
        <taxon>asterids</taxon>
        <taxon>lamiids</taxon>
        <taxon>Lamiales</taxon>
        <taxon>Pedaliaceae</taxon>
        <taxon>Sesamum</taxon>
    </lineage>
</organism>
<evidence type="ECO:0000256" key="1">
    <source>
        <dbReference type="ARBA" id="ARBA00004141"/>
    </source>
</evidence>
<dbReference type="SUPFAM" id="SSF47473">
    <property type="entry name" value="EF-hand"/>
    <property type="match status" value="1"/>
</dbReference>
<dbReference type="Gene3D" id="1.10.238.10">
    <property type="entry name" value="EF-hand"/>
    <property type="match status" value="1"/>
</dbReference>
<feature type="transmembrane region" description="Helical" evidence="18">
    <location>
        <begin position="68"/>
        <end position="87"/>
    </location>
</feature>
<dbReference type="PROSITE" id="PS50222">
    <property type="entry name" value="EF_HAND_2"/>
    <property type="match status" value="1"/>
</dbReference>
<evidence type="ECO:0000256" key="6">
    <source>
        <dbReference type="ARBA" id="ARBA00022490"/>
    </source>
</evidence>
<keyword evidence="8" id="KW-0493">Microtubule</keyword>
<proteinExistence type="inferred from homology"/>
<evidence type="ECO:0000256" key="7">
    <source>
        <dbReference type="ARBA" id="ARBA00022692"/>
    </source>
</evidence>
<protein>
    <submittedName>
        <fullName evidence="20">Microtubule-associated protein 70-5</fullName>
    </submittedName>
</protein>
<accession>A0AAW2KID8</accession>
<keyword evidence="11 16" id="KW-0175">Coiled coil</keyword>
<dbReference type="InterPro" id="IPR002048">
    <property type="entry name" value="EF_hand_dom"/>
</dbReference>
<dbReference type="InterPro" id="IPR011992">
    <property type="entry name" value="EF-hand-dom_pair"/>
</dbReference>
<evidence type="ECO:0000256" key="17">
    <source>
        <dbReference type="SAM" id="MobiDB-lite"/>
    </source>
</evidence>
<keyword evidence="9" id="KW-0106">Calcium</keyword>
<feature type="transmembrane region" description="Helical" evidence="18">
    <location>
        <begin position="185"/>
        <end position="206"/>
    </location>
</feature>
<keyword evidence="15" id="KW-0407">Ion channel</keyword>
<keyword evidence="7 18" id="KW-0812">Transmembrane</keyword>
<evidence type="ECO:0000256" key="15">
    <source>
        <dbReference type="ARBA" id="ARBA00023303"/>
    </source>
</evidence>
<feature type="transmembrane region" description="Helical" evidence="18">
    <location>
        <begin position="99"/>
        <end position="118"/>
    </location>
</feature>
<evidence type="ECO:0000256" key="12">
    <source>
        <dbReference type="ARBA" id="ARBA00023065"/>
    </source>
</evidence>
<evidence type="ECO:0000256" key="16">
    <source>
        <dbReference type="SAM" id="Coils"/>
    </source>
</evidence>
<dbReference type="GO" id="GO:0005267">
    <property type="term" value="F:potassium channel activity"/>
    <property type="evidence" value="ECO:0007669"/>
    <property type="project" value="InterPro"/>
</dbReference>
<dbReference type="InterPro" id="IPR003280">
    <property type="entry name" value="2pore_dom_K_chnl"/>
</dbReference>
<dbReference type="GO" id="GO:0005509">
    <property type="term" value="F:calcium ion binding"/>
    <property type="evidence" value="ECO:0007669"/>
    <property type="project" value="InterPro"/>
</dbReference>
<dbReference type="EMBL" id="JACGWJ010000028">
    <property type="protein sequence ID" value="KAL0306024.1"/>
    <property type="molecule type" value="Genomic_DNA"/>
</dbReference>
<dbReference type="PANTHER" id="PTHR31246:SF5">
    <property type="entry name" value="MICROTUBULE-ASSOCIATED PROTEIN 70-5"/>
    <property type="match status" value="1"/>
</dbReference>
<comment type="subcellular location">
    <subcellularLocation>
        <location evidence="2">Cytoplasm</location>
        <location evidence="2">Cytoskeleton</location>
    </subcellularLocation>
    <subcellularLocation>
        <location evidence="1">Membrane</location>
        <topology evidence="1">Multi-pass membrane protein</topology>
    </subcellularLocation>
</comment>
<dbReference type="AlphaFoldDB" id="A0AAW2KID8"/>
<dbReference type="GO" id="GO:0005874">
    <property type="term" value="C:microtubule"/>
    <property type="evidence" value="ECO:0007669"/>
    <property type="project" value="UniProtKB-KW"/>
</dbReference>
<dbReference type="PANTHER" id="PTHR31246">
    <property type="entry name" value="MICROTUBULE-ASSOCIATED PROTEIN 70-2"/>
    <property type="match status" value="1"/>
</dbReference>
<feature type="coiled-coil region" evidence="16">
    <location>
        <begin position="394"/>
        <end position="470"/>
    </location>
</feature>
<keyword evidence="6" id="KW-0963">Cytoplasm</keyword>
<keyword evidence="13 18" id="KW-0472">Membrane</keyword>
<comment type="caution">
    <text evidence="20">The sequence shown here is derived from an EMBL/GenBank/DDBJ whole genome shotgun (WGS) entry which is preliminary data.</text>
</comment>
<comment type="similarity">
    <text evidence="4">Belongs to the two pore domain potassium channel (TC 1.A.1.7) family.</text>
</comment>
<evidence type="ECO:0000256" key="2">
    <source>
        <dbReference type="ARBA" id="ARBA00004245"/>
    </source>
</evidence>
<feature type="coiled-coil region" evidence="16">
    <location>
        <begin position="497"/>
        <end position="632"/>
    </location>
</feature>
<evidence type="ECO:0000313" key="20">
    <source>
        <dbReference type="EMBL" id="KAL0306024.1"/>
    </source>
</evidence>
<reference evidence="20" key="2">
    <citation type="journal article" date="2024" name="Plant">
        <title>Genomic evolution and insights into agronomic trait innovations of Sesamum species.</title>
        <authorList>
            <person name="Miao H."/>
            <person name="Wang L."/>
            <person name="Qu L."/>
            <person name="Liu H."/>
            <person name="Sun Y."/>
            <person name="Le M."/>
            <person name="Wang Q."/>
            <person name="Wei S."/>
            <person name="Zheng Y."/>
            <person name="Lin W."/>
            <person name="Duan Y."/>
            <person name="Cao H."/>
            <person name="Xiong S."/>
            <person name="Wang X."/>
            <person name="Wei L."/>
            <person name="Li C."/>
            <person name="Ma Q."/>
            <person name="Ju M."/>
            <person name="Zhao R."/>
            <person name="Li G."/>
            <person name="Mu C."/>
            <person name="Tian Q."/>
            <person name="Mei H."/>
            <person name="Zhang T."/>
            <person name="Gao T."/>
            <person name="Zhang H."/>
        </authorList>
    </citation>
    <scope>NUCLEOTIDE SEQUENCE</scope>
    <source>
        <strain evidence="20">G02</strain>
    </source>
</reference>
<dbReference type="InterPro" id="IPR013099">
    <property type="entry name" value="K_chnl_dom"/>
</dbReference>
<feature type="transmembrane region" description="Helical" evidence="18">
    <location>
        <begin position="241"/>
        <end position="262"/>
    </location>
</feature>
<evidence type="ECO:0000256" key="18">
    <source>
        <dbReference type="SAM" id="Phobius"/>
    </source>
</evidence>
<evidence type="ECO:0000259" key="19">
    <source>
        <dbReference type="PROSITE" id="PS50222"/>
    </source>
</evidence>
<keyword evidence="10 18" id="KW-1133">Transmembrane helix</keyword>
<dbReference type="SUPFAM" id="SSF81324">
    <property type="entry name" value="Voltage-gated potassium channels"/>
    <property type="match status" value="2"/>
</dbReference>
<keyword evidence="14" id="KW-0206">Cytoskeleton</keyword>
<evidence type="ECO:0000256" key="5">
    <source>
        <dbReference type="ARBA" id="ARBA00022448"/>
    </source>
</evidence>
<feature type="compositionally biased region" description="Polar residues" evidence="17">
    <location>
        <begin position="691"/>
        <end position="708"/>
    </location>
</feature>
<feature type="domain" description="EF-hand" evidence="19">
    <location>
        <begin position="317"/>
        <end position="352"/>
    </location>
</feature>
<dbReference type="Pfam" id="PF07885">
    <property type="entry name" value="Ion_trans_2"/>
    <property type="match status" value="2"/>
</dbReference>
<evidence type="ECO:0000256" key="14">
    <source>
        <dbReference type="ARBA" id="ARBA00023212"/>
    </source>
</evidence>
<evidence type="ECO:0000256" key="10">
    <source>
        <dbReference type="ARBA" id="ARBA00022989"/>
    </source>
</evidence>
<dbReference type="PROSITE" id="PS00018">
    <property type="entry name" value="EF_HAND_1"/>
    <property type="match status" value="1"/>
</dbReference>
<reference evidence="20" key="1">
    <citation type="submission" date="2020-06" db="EMBL/GenBank/DDBJ databases">
        <authorList>
            <person name="Li T."/>
            <person name="Hu X."/>
            <person name="Zhang T."/>
            <person name="Song X."/>
            <person name="Zhang H."/>
            <person name="Dai N."/>
            <person name="Sheng W."/>
            <person name="Hou X."/>
            <person name="Wei L."/>
        </authorList>
    </citation>
    <scope>NUCLEOTIDE SEQUENCE</scope>
    <source>
        <strain evidence="20">G02</strain>
        <tissue evidence="20">Leaf</tissue>
    </source>
</reference>
<dbReference type="PRINTS" id="PR01333">
    <property type="entry name" value="2POREKCHANEL"/>
</dbReference>
<dbReference type="GO" id="GO:0008017">
    <property type="term" value="F:microtubule binding"/>
    <property type="evidence" value="ECO:0007669"/>
    <property type="project" value="InterPro"/>
</dbReference>
<feature type="region of interest" description="Disordered" evidence="17">
    <location>
        <begin position="685"/>
        <end position="708"/>
    </location>
</feature>
<evidence type="ECO:0000256" key="8">
    <source>
        <dbReference type="ARBA" id="ARBA00022701"/>
    </source>
</evidence>
<feature type="transmembrane region" description="Helical" evidence="18">
    <location>
        <begin position="124"/>
        <end position="144"/>
    </location>
</feature>
<evidence type="ECO:0000256" key="11">
    <source>
        <dbReference type="ARBA" id="ARBA00023054"/>
    </source>
</evidence>
<dbReference type="Gene3D" id="1.10.287.70">
    <property type="match status" value="2"/>
</dbReference>
<evidence type="ECO:0000256" key="9">
    <source>
        <dbReference type="ARBA" id="ARBA00022837"/>
    </source>
</evidence>
<evidence type="ECO:0000256" key="13">
    <source>
        <dbReference type="ARBA" id="ARBA00023136"/>
    </source>
</evidence>
<dbReference type="GO" id="GO:0005774">
    <property type="term" value="C:vacuolar membrane"/>
    <property type="evidence" value="ECO:0007669"/>
    <property type="project" value="UniProtKB-ARBA"/>
</dbReference>
<dbReference type="InterPro" id="IPR009768">
    <property type="entry name" value="MAP70"/>
</dbReference>
<keyword evidence="12" id="KW-0406">Ion transport</keyword>
<dbReference type="InterPro" id="IPR018247">
    <property type="entry name" value="EF_Hand_1_Ca_BS"/>
</dbReference>
<dbReference type="GO" id="GO:0007010">
    <property type="term" value="P:cytoskeleton organization"/>
    <property type="evidence" value="ECO:0007669"/>
    <property type="project" value="InterPro"/>
</dbReference>
<keyword evidence="5" id="KW-0813">Transport</keyword>
<dbReference type="Pfam" id="PF07058">
    <property type="entry name" value="MAP70"/>
    <property type="match status" value="1"/>
</dbReference>
<name>A0AAW2KID8_SESRA</name>
<comment type="similarity">
    <text evidence="3">Belongs to the MAP70 family.</text>
</comment>
<evidence type="ECO:0000256" key="4">
    <source>
        <dbReference type="ARBA" id="ARBA00010159"/>
    </source>
</evidence>
<evidence type="ECO:0000256" key="3">
    <source>
        <dbReference type="ARBA" id="ARBA00008825"/>
    </source>
</evidence>